<dbReference type="Proteomes" id="UP000218083">
    <property type="component" value="Unassembled WGS sequence"/>
</dbReference>
<keyword evidence="6" id="KW-1185">Reference proteome</keyword>
<organism evidence="5 6">
    <name type="scientific">Halorubrum salipaludis</name>
    <dbReference type="NCBI Taxonomy" id="2032630"/>
    <lineage>
        <taxon>Archaea</taxon>
        <taxon>Methanobacteriati</taxon>
        <taxon>Methanobacteriota</taxon>
        <taxon>Stenosarchaea group</taxon>
        <taxon>Halobacteria</taxon>
        <taxon>Halobacteriales</taxon>
        <taxon>Haloferacaceae</taxon>
        <taxon>Halorubrum</taxon>
    </lineage>
</organism>
<keyword evidence="3" id="KW-0520">NAD</keyword>
<dbReference type="CDD" id="cd08946">
    <property type="entry name" value="SDR_e"/>
    <property type="match status" value="1"/>
</dbReference>
<evidence type="ECO:0000313" key="6">
    <source>
        <dbReference type="Proteomes" id="UP000218083"/>
    </source>
</evidence>
<accession>A0A2A2FBQ0</accession>
<evidence type="ECO:0000256" key="1">
    <source>
        <dbReference type="ARBA" id="ARBA00007637"/>
    </source>
</evidence>
<evidence type="ECO:0000313" key="5">
    <source>
        <dbReference type="EMBL" id="PAU82931.1"/>
    </source>
</evidence>
<protein>
    <submittedName>
        <fullName evidence="5">UDP-glucose 4-epimerase</fullName>
    </submittedName>
</protein>
<evidence type="ECO:0000256" key="2">
    <source>
        <dbReference type="ARBA" id="ARBA00023002"/>
    </source>
</evidence>
<dbReference type="Pfam" id="PF01370">
    <property type="entry name" value="Epimerase"/>
    <property type="match status" value="1"/>
</dbReference>
<evidence type="ECO:0000259" key="4">
    <source>
        <dbReference type="Pfam" id="PF01370"/>
    </source>
</evidence>
<dbReference type="OrthoDB" id="200501at2157"/>
<dbReference type="SUPFAM" id="SSF51735">
    <property type="entry name" value="NAD(P)-binding Rossmann-fold domains"/>
    <property type="match status" value="1"/>
</dbReference>
<proteinExistence type="inferred from homology"/>
<dbReference type="InterPro" id="IPR001509">
    <property type="entry name" value="Epimerase_deHydtase"/>
</dbReference>
<dbReference type="InterPro" id="IPR020904">
    <property type="entry name" value="Sc_DH/Rdtase_CS"/>
</dbReference>
<dbReference type="AlphaFoldDB" id="A0A2A2FBQ0"/>
<comment type="similarity">
    <text evidence="1">Belongs to the NAD(P)-dependent epimerase/dehydratase family.</text>
</comment>
<name>A0A2A2FBQ0_9EURY</name>
<dbReference type="PROSITE" id="PS00061">
    <property type="entry name" value="ADH_SHORT"/>
    <property type="match status" value="1"/>
</dbReference>
<dbReference type="EMBL" id="NSKC01000008">
    <property type="protein sequence ID" value="PAU82931.1"/>
    <property type="molecule type" value="Genomic_DNA"/>
</dbReference>
<feature type="domain" description="NAD-dependent epimerase/dehydratase" evidence="4">
    <location>
        <begin position="8"/>
        <end position="237"/>
    </location>
</feature>
<gene>
    <name evidence="5" type="ORF">CK500_12445</name>
</gene>
<dbReference type="InterPro" id="IPR036291">
    <property type="entry name" value="NAD(P)-bd_dom_sf"/>
</dbReference>
<sequence>MSTTQSTVVVTGALGGVGRWVVDRLVAEGRDVVGLDQRLPAAGGPDGASFFEVDLRDQGETAELIAGADPDAVVHLAAIPDPTGHAGSRVFTNNTESAYNVLHAAGSAGADVVWASSESAYGFPFADRVLAPDYVPVDEAHPLRPADPYGASKEAGEAVARATARRHGVSVVSVRPSWVQYPGDYLTERNREAFDIDELAARSTDAPPEGGIGNFWSYIDVRDLASMVTAALAADVDGHEAYLCHAAENYLGVDTERLFDALFEETPPCDTEGDASAFTTAKAERDLGWTPDHAWRKAADADVDGPDFA</sequence>
<reference evidence="5 6" key="1">
    <citation type="submission" date="2017-08" db="EMBL/GenBank/DDBJ databases">
        <title>The strain WRN001 was isolated from Binhai saline alkaline soil, Tianjin, China.</title>
        <authorList>
            <person name="Liu D."/>
            <person name="Zhang G."/>
        </authorList>
    </citation>
    <scope>NUCLEOTIDE SEQUENCE [LARGE SCALE GENOMIC DNA]</scope>
    <source>
        <strain evidence="5 6">WN019</strain>
    </source>
</reference>
<evidence type="ECO:0000256" key="3">
    <source>
        <dbReference type="ARBA" id="ARBA00023027"/>
    </source>
</evidence>
<dbReference type="GO" id="GO:0016491">
    <property type="term" value="F:oxidoreductase activity"/>
    <property type="evidence" value="ECO:0007669"/>
    <property type="project" value="UniProtKB-KW"/>
</dbReference>
<dbReference type="Gene3D" id="3.40.50.720">
    <property type="entry name" value="NAD(P)-binding Rossmann-like Domain"/>
    <property type="match status" value="1"/>
</dbReference>
<comment type="caution">
    <text evidence="5">The sequence shown here is derived from an EMBL/GenBank/DDBJ whole genome shotgun (WGS) entry which is preliminary data.</text>
</comment>
<dbReference type="PANTHER" id="PTHR43103">
    <property type="entry name" value="NUCLEOSIDE-DIPHOSPHATE-SUGAR EPIMERASE"/>
    <property type="match status" value="1"/>
</dbReference>
<dbReference type="PANTHER" id="PTHR43103:SF5">
    <property type="entry name" value="4-EPIMERASE, PUTATIVE (AFU_ORTHOLOGUE AFUA_7G00360)-RELATED"/>
    <property type="match status" value="1"/>
</dbReference>
<dbReference type="RefSeq" id="WP_095637543.1">
    <property type="nucleotide sequence ID" value="NZ_NSKC01000008.1"/>
</dbReference>
<keyword evidence="2" id="KW-0560">Oxidoreductase</keyword>